<evidence type="ECO:0000256" key="1">
    <source>
        <dbReference type="PIRSR" id="PIRSR631038-1"/>
    </source>
</evidence>
<reference evidence="4 5" key="1">
    <citation type="submission" date="2019-03" db="EMBL/GenBank/DDBJ databases">
        <title>Genomic Encyclopedia of Type Strains, Phase IV (KMG-IV): sequencing the most valuable type-strain genomes for metagenomic binning, comparative biology and taxonomic classification.</title>
        <authorList>
            <person name="Goeker M."/>
        </authorList>
    </citation>
    <scope>NUCLEOTIDE SEQUENCE [LARGE SCALE GENOMIC DNA]</scope>
    <source>
        <strain evidence="4 5">DSM 45765</strain>
    </source>
</reference>
<comment type="caution">
    <text evidence="4">The sequence shown here is derived from an EMBL/GenBank/DDBJ whole genome shotgun (WGS) entry which is preliminary data.</text>
</comment>
<sequence length="339" mass="36444">MVNAPTVALQSIGADTSAPIGRHLLGVVNFTDKSSEITIDKACPRVSVNLAETVGDGFAEVWTTARPVTTGQFGTISWASDGEFFFGAFHIPELPQYAEATEASYTEVLELTESLGYRPFRIWHYISGLNEPNAAGLETYRDFCLGRARVLERSGITHDMPAATVIGAHGGGIVCYLLARRRGAHVNLENPRQVPAYHYPARYGPKSPNFARATHLTAADGSTFLYVSGTASILGHRSMHPGDVAAQTRLALDNVGYVIGPGNLFAHDLNAGQGLADLTAVKVYVRHRADLPVVREICRATLPESADVVYLNADICRSDLLVELEGIAPQQLATSGSPQ</sequence>
<evidence type="ECO:0000313" key="4">
    <source>
        <dbReference type="EMBL" id="TCP53435.1"/>
    </source>
</evidence>
<dbReference type="EMBL" id="SLXQ01000004">
    <property type="protein sequence ID" value="TCP53435.1"/>
    <property type="molecule type" value="Genomic_DNA"/>
</dbReference>
<evidence type="ECO:0000259" key="3">
    <source>
        <dbReference type="Pfam" id="PF21168"/>
    </source>
</evidence>
<dbReference type="AlphaFoldDB" id="A0A4R2R1Z1"/>
<organism evidence="4 5">
    <name type="scientific">Tamaricihabitans halophyticus</name>
    <dbReference type="NCBI Taxonomy" id="1262583"/>
    <lineage>
        <taxon>Bacteria</taxon>
        <taxon>Bacillati</taxon>
        <taxon>Actinomycetota</taxon>
        <taxon>Actinomycetes</taxon>
        <taxon>Pseudonocardiales</taxon>
        <taxon>Pseudonocardiaceae</taxon>
        <taxon>Tamaricihabitans</taxon>
    </lineage>
</organism>
<feature type="binding site" evidence="2">
    <location>
        <position position="140"/>
    </location>
    <ligand>
        <name>substrate</name>
    </ligand>
</feature>
<feature type="binding site" evidence="2">
    <location>
        <position position="212"/>
    </location>
    <ligand>
        <name>substrate</name>
    </ligand>
</feature>
<name>A0A4R2R1Z1_9PSEU</name>
<dbReference type="SUPFAM" id="SSF55298">
    <property type="entry name" value="YjgF-like"/>
    <property type="match status" value="1"/>
</dbReference>
<feature type="binding site" evidence="2">
    <location>
        <position position="147"/>
    </location>
    <ligand>
        <name>substrate</name>
    </ligand>
</feature>
<dbReference type="Pfam" id="PF21168">
    <property type="entry name" value="FkbO_Hyg5-like_N"/>
    <property type="match status" value="1"/>
</dbReference>
<dbReference type="Proteomes" id="UP000294911">
    <property type="component" value="Unassembled WGS sequence"/>
</dbReference>
<feature type="domain" description="Chorismatase FkbO/Hyg5-like N-terminal" evidence="3">
    <location>
        <begin position="60"/>
        <end position="179"/>
    </location>
</feature>
<feature type="active site" description="Proton acceptor" evidence="1">
    <location>
        <position position="323"/>
    </location>
</feature>
<dbReference type="InterPro" id="IPR031038">
    <property type="entry name" value="Chori_FkbO_Hyg5"/>
</dbReference>
<dbReference type="CDD" id="cd06153">
    <property type="entry name" value="YjgF_YER057c_UK114_like_5"/>
    <property type="match status" value="1"/>
</dbReference>
<dbReference type="Gene3D" id="3.30.1330.40">
    <property type="entry name" value="RutC-like"/>
    <property type="match status" value="1"/>
</dbReference>
<evidence type="ECO:0000256" key="2">
    <source>
        <dbReference type="PIRSR" id="PIRSR631038-2"/>
    </source>
</evidence>
<accession>A0A4R2R1Z1</accession>
<keyword evidence="5" id="KW-1185">Reference proteome</keyword>
<dbReference type="NCBIfam" id="TIGR04444">
    <property type="entry name" value="chori_FkbO_Hyg5"/>
    <property type="match status" value="1"/>
</dbReference>
<proteinExistence type="predicted"/>
<protein>
    <submittedName>
        <fullName evidence="4">Chorismatase</fullName>
    </submittedName>
</protein>
<dbReference type="InterPro" id="IPR035959">
    <property type="entry name" value="RutC-like_sf"/>
</dbReference>
<evidence type="ECO:0000313" key="5">
    <source>
        <dbReference type="Proteomes" id="UP000294911"/>
    </source>
</evidence>
<gene>
    <name evidence="4" type="ORF">EV191_1042</name>
</gene>
<dbReference type="InterPro" id="IPR049368">
    <property type="entry name" value="FkbO_Hyg5-like_N"/>
</dbReference>
<feature type="binding site" evidence="2">
    <location>
        <position position="199"/>
    </location>
    <ligand>
        <name>substrate</name>
    </ligand>
</feature>